<gene>
    <name evidence="1" type="ORF">LtaPh_1912900</name>
</gene>
<name>A0A640KEA3_LEITA</name>
<dbReference type="Proteomes" id="UP000419144">
    <property type="component" value="Unassembled WGS sequence"/>
</dbReference>
<dbReference type="PANTHER" id="PTHR38827">
    <property type="entry name" value="T. BRUCEI SPP.-SPECIFIC PROTEIN-RELATED"/>
    <property type="match status" value="1"/>
</dbReference>
<evidence type="ECO:0000313" key="2">
    <source>
        <dbReference type="Proteomes" id="UP000419144"/>
    </source>
</evidence>
<dbReference type="VEuPathDB" id="TriTrypDB:LtaPh_1912900"/>
<dbReference type="OrthoDB" id="272787at2759"/>
<comment type="caution">
    <text evidence="1">The sequence shown here is derived from an EMBL/GenBank/DDBJ whole genome shotgun (WGS) entry which is preliminary data.</text>
</comment>
<dbReference type="AlphaFoldDB" id="A0A640KEA3"/>
<sequence length="122" mass="13341">MFGRRVFASAPLPRHMWAKMHIQNATQAQRMLPSLAPFISSLGRSTNVLDSQALTQARDGMASDPSAASLEDLSVRCFSGSLDTVSFMAFGPVKFHIIGEHTTRQISRVSRTNRSTAYLGKG</sequence>
<reference evidence="1" key="1">
    <citation type="submission" date="2019-11" db="EMBL/GenBank/DDBJ databases">
        <title>Leishmania tarentolae CDS.</title>
        <authorList>
            <person name="Goto Y."/>
            <person name="Yamagishi J."/>
        </authorList>
    </citation>
    <scope>NUCLEOTIDE SEQUENCE [LARGE SCALE GENOMIC DNA]</scope>
    <source>
        <strain evidence="1">Parrot Tar II</strain>
    </source>
</reference>
<keyword evidence="2" id="KW-1185">Reference proteome</keyword>
<accession>A0A640KEA3</accession>
<dbReference type="EMBL" id="BLBS01000024">
    <property type="protein sequence ID" value="GET88030.1"/>
    <property type="molecule type" value="Genomic_DNA"/>
</dbReference>
<proteinExistence type="predicted"/>
<evidence type="ECO:0000313" key="1">
    <source>
        <dbReference type="EMBL" id="GET88030.1"/>
    </source>
</evidence>
<organism evidence="1 2">
    <name type="scientific">Leishmania tarentolae</name>
    <name type="common">Sauroleishmania tarentolae</name>
    <dbReference type="NCBI Taxonomy" id="5689"/>
    <lineage>
        <taxon>Eukaryota</taxon>
        <taxon>Discoba</taxon>
        <taxon>Euglenozoa</taxon>
        <taxon>Kinetoplastea</taxon>
        <taxon>Metakinetoplastina</taxon>
        <taxon>Trypanosomatida</taxon>
        <taxon>Trypanosomatidae</taxon>
        <taxon>Leishmaniinae</taxon>
        <taxon>Leishmania</taxon>
        <taxon>lizard Leishmania</taxon>
    </lineage>
</organism>
<protein>
    <submittedName>
        <fullName evidence="1">Uncharacterized protein</fullName>
    </submittedName>
</protein>
<dbReference type="PANTHER" id="PTHR38827:SF1">
    <property type="entry name" value="T. BRUCEI SPP.-SPECIFIC PROTEIN"/>
    <property type="match status" value="1"/>
</dbReference>